<dbReference type="GO" id="GO:0003917">
    <property type="term" value="F:DNA topoisomerase type I (single strand cut, ATP-independent) activity"/>
    <property type="evidence" value="ECO:0007669"/>
    <property type="project" value="UniProtKB-EC"/>
</dbReference>
<evidence type="ECO:0000256" key="9">
    <source>
        <dbReference type="ARBA" id="ARBA00023125"/>
    </source>
</evidence>
<dbReference type="Proteomes" id="UP000559027">
    <property type="component" value="Unassembled WGS sequence"/>
</dbReference>
<dbReference type="GO" id="GO:0005634">
    <property type="term" value="C:nucleus"/>
    <property type="evidence" value="ECO:0007669"/>
    <property type="project" value="TreeGrafter"/>
</dbReference>
<dbReference type="PROSITE" id="PS00396">
    <property type="entry name" value="TOPO_IA_1"/>
    <property type="match status" value="1"/>
</dbReference>
<keyword evidence="14" id="KW-1133">Transmembrane helix</keyword>
<keyword evidence="4" id="KW-0507">mRNA processing</keyword>
<evidence type="ECO:0000259" key="16">
    <source>
        <dbReference type="PROSITE" id="PS50880"/>
    </source>
</evidence>
<dbReference type="GO" id="GO:0006265">
    <property type="term" value="P:DNA topological change"/>
    <property type="evidence" value="ECO:0007669"/>
    <property type="project" value="InterPro"/>
</dbReference>
<comment type="function">
    <text evidence="12">Introduces a single-strand break via transesterification at a target site in duplex DNA. Releases the supercoiling and torsional tension of DNA introduced during the DNA replication and transcription by transiently cleaving and rejoining one strand of the DNA duplex. The scissile phosphodiester is attacked by the catalytic tyrosine of the enzyme, resulting in the formation of a DNA-(5'-phosphotyrosyl)-enzyme intermediate and the expulsion of a 3'-OH DNA strand.</text>
</comment>
<evidence type="ECO:0000256" key="10">
    <source>
        <dbReference type="ARBA" id="ARBA00023235"/>
    </source>
</evidence>
<dbReference type="InterPro" id="IPR006171">
    <property type="entry name" value="TOPRIM_dom"/>
</dbReference>
<dbReference type="CDD" id="cd03362">
    <property type="entry name" value="TOPRIM_TopoIA_TopoIII"/>
    <property type="match status" value="1"/>
</dbReference>
<keyword evidence="20" id="KW-1185">Reference proteome</keyword>
<dbReference type="InterPro" id="IPR036875">
    <property type="entry name" value="Znf_CCHC_sf"/>
</dbReference>
<protein>
    <recommendedName>
        <fullName evidence="3 12">DNA topoisomerase</fullName>
        <ecNumber evidence="3 12">5.6.2.1</ecNumber>
    </recommendedName>
</protein>
<evidence type="ECO:0000256" key="4">
    <source>
        <dbReference type="ARBA" id="ARBA00022664"/>
    </source>
</evidence>
<evidence type="ECO:0000313" key="19">
    <source>
        <dbReference type="EMBL" id="KAF5346733.1"/>
    </source>
</evidence>
<feature type="region of interest" description="Disordered" evidence="13">
    <location>
        <begin position="376"/>
        <end position="400"/>
    </location>
</feature>
<dbReference type="SMART" id="SM00493">
    <property type="entry name" value="TOPRIM"/>
    <property type="match status" value="1"/>
</dbReference>
<sequence>MRVLCVAEKPSISKSITQILSGGRYDTHGTQSPYVKNYEFDYPQTNSALIVTCVSGHLLEYDFTDAHRKWHSCNPSDLFDALVESKVAKDKRAIEQNLMTQARRVDTLMIWTDCDREGEHIGMEIVNVCRKANRNIRVKRARFSAIIAQQIHRAAQHPVELDQAQADAVEARILLDLKIGAAFTRMQTLSLQNQFQALGEKLVSYGPCQFPTLGFVVQRYNQVKSFVPEPFWYIYLSHARNTPDGPQETTFNWRRGHLFDAEAAVAMYSYVLESREGRGAGNIIARVTKVTNKDTKKWKPLPLTTVELQKAGSRLLKMAPKKVLDIAEKLYQQGFLSYPRTETDQFDPQFDFMSLIQKQTADTAWGPFAQTLSQGGFSTPRKGKHDDKAHPPIHPTAHAGGLSGDEKKVYEYITRRFLACCSKDAEGWQTTVEVACGGEFFGASGLVVLRRNYLEVYPYDKWSDHPLPEFKEGDEFQPAACELKEGQTSKPNLLTEADLVTLMDKNGIGTDATIAQHIQNIVDREYVLERMEGSTKYLVPSTLGVALVEGYDKIGLDKSVSKPQLRRETERRMVQVCQRNVTKQAMLEQSLQQYKEMFRHVNDNWGTVVQSVRQYLEGNGGNGGGLPQGNPGGPGNGGGNDDNGGGGGGGGGRGRRGGGAAGAGGGRGARGGRGGRGAGGANAPTSKRGRGGRSGGTSTVIPEVPDFDMDDDPDWMSTIDNPPPPPRRTQPIASSSSATVPRSTMASSSYSSSSTARPFPSSVTAASSSARSSAVSSQGILCDCGLPALKKTNQSGVNSVGKAFYTCSKDACGFWKWADDADSGSGGIGSSTVVPTKRTYAQTNDDPTKPARICKCGVPGIMLTVQKEGPNQGRKFWKCQNTQNEGDCTFFEWDDEPPRPPGGTGSGSGSGGGGGGGGAPGTGKCYNCDQEGHWSSNCPKAKSKRPRSFGTSSNDAAAGVPCFKCNEIGHFASSCPVQTMGRSKSTNSGYADGGGAGGGSCFKCGKEGHWSNGKAFLVLFLLSLLYESLLPSVSGWINELWRKRWINELWRKKR</sequence>
<dbReference type="Gene3D" id="1.10.460.10">
    <property type="entry name" value="Topoisomerase I, domain 2"/>
    <property type="match status" value="1"/>
</dbReference>
<name>A0A8H5CTE8_9AGAR</name>
<evidence type="ECO:0000256" key="5">
    <source>
        <dbReference type="ARBA" id="ARBA00022723"/>
    </source>
</evidence>
<evidence type="ECO:0000256" key="12">
    <source>
        <dbReference type="RuleBase" id="RU362092"/>
    </source>
</evidence>
<dbReference type="PRINTS" id="PR00417">
    <property type="entry name" value="PRTPISMRASEI"/>
</dbReference>
<evidence type="ECO:0000256" key="6">
    <source>
        <dbReference type="ARBA" id="ARBA00022771"/>
    </source>
</evidence>
<dbReference type="SUPFAM" id="SSF57756">
    <property type="entry name" value="Retrovirus zinc finger-like domains"/>
    <property type="match status" value="2"/>
</dbReference>
<evidence type="ECO:0000256" key="13">
    <source>
        <dbReference type="SAM" id="MobiDB-lite"/>
    </source>
</evidence>
<dbReference type="Gene3D" id="2.70.20.10">
    <property type="entry name" value="Topoisomerase I, domain 3"/>
    <property type="match status" value="1"/>
</dbReference>
<feature type="domain" description="GRF-type" evidence="17">
    <location>
        <begin position="782"/>
        <end position="821"/>
    </location>
</feature>
<feature type="compositionally biased region" description="Gly residues" evidence="13">
    <location>
        <begin position="618"/>
        <end position="680"/>
    </location>
</feature>
<dbReference type="Pfam" id="PF01131">
    <property type="entry name" value="Topoisom_bac"/>
    <property type="match status" value="1"/>
</dbReference>
<evidence type="ECO:0000256" key="14">
    <source>
        <dbReference type="SAM" id="Phobius"/>
    </source>
</evidence>
<dbReference type="Pfam" id="PF06839">
    <property type="entry name" value="Zn_ribbon_GRF"/>
    <property type="match status" value="2"/>
</dbReference>
<organism evidence="19 20">
    <name type="scientific">Leucocoprinus leucothites</name>
    <dbReference type="NCBI Taxonomy" id="201217"/>
    <lineage>
        <taxon>Eukaryota</taxon>
        <taxon>Fungi</taxon>
        <taxon>Dikarya</taxon>
        <taxon>Basidiomycota</taxon>
        <taxon>Agaricomycotina</taxon>
        <taxon>Agaricomycetes</taxon>
        <taxon>Agaricomycetidae</taxon>
        <taxon>Agaricales</taxon>
        <taxon>Agaricineae</taxon>
        <taxon>Agaricaceae</taxon>
        <taxon>Leucocoprinus</taxon>
    </lineage>
</organism>
<dbReference type="SUPFAM" id="SSF56712">
    <property type="entry name" value="Prokaryotic type I DNA topoisomerase"/>
    <property type="match status" value="1"/>
</dbReference>
<keyword evidence="10 12" id="KW-0413">Isomerase</keyword>
<evidence type="ECO:0000256" key="2">
    <source>
        <dbReference type="ARBA" id="ARBA00009446"/>
    </source>
</evidence>
<proteinExistence type="inferred from homology"/>
<feature type="domain" description="Toprim" evidence="16">
    <location>
        <begin position="2"/>
        <end position="144"/>
    </location>
</feature>
<dbReference type="Pfam" id="PF01751">
    <property type="entry name" value="Toprim"/>
    <property type="match status" value="1"/>
</dbReference>
<dbReference type="InterPro" id="IPR010666">
    <property type="entry name" value="Znf_GRF"/>
</dbReference>
<feature type="compositionally biased region" description="Gly residues" evidence="13">
    <location>
        <begin position="902"/>
        <end position="916"/>
    </location>
</feature>
<evidence type="ECO:0000256" key="11">
    <source>
        <dbReference type="PROSITE-ProRule" id="PRU00047"/>
    </source>
</evidence>
<dbReference type="InterPro" id="IPR013825">
    <property type="entry name" value="Topo_IA_cen_sub2"/>
</dbReference>
<dbReference type="PANTHER" id="PTHR11390">
    <property type="entry name" value="PROKARYOTIC DNA TOPOISOMERASE"/>
    <property type="match status" value="1"/>
</dbReference>
<dbReference type="InterPro" id="IPR001878">
    <property type="entry name" value="Znf_CCHC"/>
</dbReference>
<feature type="region of interest" description="Disordered" evidence="13">
    <location>
        <begin position="616"/>
        <end position="763"/>
    </location>
</feature>
<dbReference type="GO" id="GO:0006397">
    <property type="term" value="P:mRNA processing"/>
    <property type="evidence" value="ECO:0007669"/>
    <property type="project" value="UniProtKB-KW"/>
</dbReference>
<dbReference type="CDD" id="cd00186">
    <property type="entry name" value="TOP1Ac"/>
    <property type="match status" value="1"/>
</dbReference>
<evidence type="ECO:0000256" key="8">
    <source>
        <dbReference type="ARBA" id="ARBA00023029"/>
    </source>
</evidence>
<feature type="compositionally biased region" description="Low complexity" evidence="13">
    <location>
        <begin position="742"/>
        <end position="763"/>
    </location>
</feature>
<dbReference type="OrthoDB" id="430051at2759"/>
<dbReference type="InterPro" id="IPR000380">
    <property type="entry name" value="Topo_IA"/>
</dbReference>
<feature type="domain" description="Topo IA-type catalytic" evidence="18">
    <location>
        <begin position="162"/>
        <end position="598"/>
    </location>
</feature>
<dbReference type="EC" id="5.6.2.1" evidence="3 12"/>
<dbReference type="GO" id="GO:0006310">
    <property type="term" value="P:DNA recombination"/>
    <property type="evidence" value="ECO:0007669"/>
    <property type="project" value="TreeGrafter"/>
</dbReference>
<dbReference type="SMART" id="SM00437">
    <property type="entry name" value="TOP1Ac"/>
    <property type="match status" value="1"/>
</dbReference>
<feature type="compositionally biased region" description="Polar residues" evidence="13">
    <location>
        <begin position="731"/>
        <end position="741"/>
    </location>
</feature>
<dbReference type="PROSITE" id="PS51999">
    <property type="entry name" value="ZF_GRF"/>
    <property type="match status" value="2"/>
</dbReference>
<dbReference type="InterPro" id="IPR003602">
    <property type="entry name" value="Topo_IA_DNA-bd_dom"/>
</dbReference>
<dbReference type="EMBL" id="JAACJO010000030">
    <property type="protein sequence ID" value="KAF5346733.1"/>
    <property type="molecule type" value="Genomic_DNA"/>
</dbReference>
<dbReference type="SMART" id="SM00436">
    <property type="entry name" value="TOP1Bc"/>
    <property type="match status" value="1"/>
</dbReference>
<evidence type="ECO:0000259" key="17">
    <source>
        <dbReference type="PROSITE" id="PS51999"/>
    </source>
</evidence>
<dbReference type="FunFam" id="1.10.290.10:FF:000001">
    <property type="entry name" value="DNA topoisomerase"/>
    <property type="match status" value="1"/>
</dbReference>
<dbReference type="Gene3D" id="4.10.60.10">
    <property type="entry name" value="Zinc finger, CCHC-type"/>
    <property type="match status" value="2"/>
</dbReference>
<feature type="compositionally biased region" description="Acidic residues" evidence="13">
    <location>
        <begin position="705"/>
        <end position="714"/>
    </location>
</feature>
<evidence type="ECO:0000259" key="18">
    <source>
        <dbReference type="PROSITE" id="PS52039"/>
    </source>
</evidence>
<comment type="catalytic activity">
    <reaction evidence="1 12">
        <text>ATP-independent breakage of single-stranded DNA, followed by passage and rejoining.</text>
        <dbReference type="EC" id="5.6.2.1"/>
    </reaction>
</comment>
<dbReference type="AlphaFoldDB" id="A0A8H5CTE8"/>
<evidence type="ECO:0000256" key="7">
    <source>
        <dbReference type="ARBA" id="ARBA00022833"/>
    </source>
</evidence>
<evidence type="ECO:0000256" key="3">
    <source>
        <dbReference type="ARBA" id="ARBA00012891"/>
    </source>
</evidence>
<dbReference type="InterPro" id="IPR013497">
    <property type="entry name" value="Topo_IA_cen"/>
</dbReference>
<dbReference type="FunFam" id="3.40.50.140:FF:000005">
    <property type="entry name" value="DNA topoisomerase"/>
    <property type="match status" value="1"/>
</dbReference>
<gene>
    <name evidence="19" type="ORF">D9756_010401</name>
</gene>
<dbReference type="GO" id="GO:0003677">
    <property type="term" value="F:DNA binding"/>
    <property type="evidence" value="ECO:0007669"/>
    <property type="project" value="UniProtKB-KW"/>
</dbReference>
<keyword evidence="7" id="KW-0862">Zinc</keyword>
<dbReference type="InterPro" id="IPR013824">
    <property type="entry name" value="Topo_IA_cen_sub1"/>
</dbReference>
<dbReference type="InterPro" id="IPR013826">
    <property type="entry name" value="Topo_IA_cen_sub3"/>
</dbReference>
<evidence type="ECO:0000313" key="20">
    <source>
        <dbReference type="Proteomes" id="UP000559027"/>
    </source>
</evidence>
<keyword evidence="5" id="KW-0479">Metal-binding</keyword>
<dbReference type="InterPro" id="IPR003601">
    <property type="entry name" value="Topo_IA_2"/>
</dbReference>
<feature type="domain" description="CCHC-type" evidence="15">
    <location>
        <begin position="924"/>
        <end position="940"/>
    </location>
</feature>
<feature type="domain" description="GRF-type" evidence="17">
    <location>
        <begin position="854"/>
        <end position="897"/>
    </location>
</feature>
<dbReference type="InterPro" id="IPR034144">
    <property type="entry name" value="TOPRIM_TopoIII"/>
</dbReference>
<reference evidence="19 20" key="1">
    <citation type="journal article" date="2020" name="ISME J.">
        <title>Uncovering the hidden diversity of litter-decomposition mechanisms in mushroom-forming fungi.</title>
        <authorList>
            <person name="Floudas D."/>
            <person name="Bentzer J."/>
            <person name="Ahren D."/>
            <person name="Johansson T."/>
            <person name="Persson P."/>
            <person name="Tunlid A."/>
        </authorList>
    </citation>
    <scope>NUCLEOTIDE SEQUENCE [LARGE SCALE GENOMIC DNA]</scope>
    <source>
        <strain evidence="19 20">CBS 146.42</strain>
    </source>
</reference>
<dbReference type="PROSITE" id="PS50880">
    <property type="entry name" value="TOPRIM"/>
    <property type="match status" value="1"/>
</dbReference>
<dbReference type="InterPro" id="IPR023406">
    <property type="entry name" value="Topo_IA_AS"/>
</dbReference>
<dbReference type="GO" id="GO:0031422">
    <property type="term" value="C:RecQ family helicase-topoisomerase III complex"/>
    <property type="evidence" value="ECO:0007669"/>
    <property type="project" value="TreeGrafter"/>
</dbReference>
<dbReference type="PROSITE" id="PS52039">
    <property type="entry name" value="TOPO_IA_2"/>
    <property type="match status" value="1"/>
</dbReference>
<feature type="region of interest" description="Disordered" evidence="13">
    <location>
        <begin position="890"/>
        <end position="916"/>
    </location>
</feature>
<dbReference type="InterPro" id="IPR023405">
    <property type="entry name" value="Topo_IA_core_domain"/>
</dbReference>
<keyword evidence="8 12" id="KW-0799">Topoisomerase</keyword>
<feature type="transmembrane region" description="Helical" evidence="14">
    <location>
        <begin position="1015"/>
        <end position="1037"/>
    </location>
</feature>
<keyword evidence="9 12" id="KW-0238">DNA-binding</keyword>
<dbReference type="PANTHER" id="PTHR11390:SF21">
    <property type="entry name" value="DNA TOPOISOMERASE 3-ALPHA"/>
    <property type="match status" value="1"/>
</dbReference>
<dbReference type="Pfam" id="PF00098">
    <property type="entry name" value="zf-CCHC"/>
    <property type="match status" value="3"/>
</dbReference>
<feature type="domain" description="CCHC-type" evidence="15">
    <location>
        <begin position="962"/>
        <end position="976"/>
    </location>
</feature>
<accession>A0A8H5CTE8</accession>
<keyword evidence="14" id="KW-0812">Transmembrane</keyword>
<keyword evidence="14" id="KW-0472">Membrane</keyword>
<dbReference type="PROSITE" id="PS50158">
    <property type="entry name" value="ZF_CCHC"/>
    <property type="match status" value="2"/>
</dbReference>
<dbReference type="Gene3D" id="1.10.290.10">
    <property type="entry name" value="Topoisomerase I, domain 4"/>
    <property type="match status" value="1"/>
</dbReference>
<keyword evidence="6 11" id="KW-0863">Zinc-finger</keyword>
<dbReference type="GO" id="GO:0008270">
    <property type="term" value="F:zinc ion binding"/>
    <property type="evidence" value="ECO:0007669"/>
    <property type="project" value="UniProtKB-KW"/>
</dbReference>
<comment type="similarity">
    <text evidence="2 12">Belongs to the type IA topoisomerase family.</text>
</comment>
<dbReference type="GO" id="GO:0006281">
    <property type="term" value="P:DNA repair"/>
    <property type="evidence" value="ECO:0007669"/>
    <property type="project" value="TreeGrafter"/>
</dbReference>
<dbReference type="SMART" id="SM00343">
    <property type="entry name" value="ZnF_C2HC"/>
    <property type="match status" value="3"/>
</dbReference>
<evidence type="ECO:0000256" key="1">
    <source>
        <dbReference type="ARBA" id="ARBA00000213"/>
    </source>
</evidence>
<comment type="caution">
    <text evidence="19">The sequence shown here is derived from an EMBL/GenBank/DDBJ whole genome shotgun (WGS) entry which is preliminary data.</text>
</comment>
<evidence type="ECO:0000259" key="15">
    <source>
        <dbReference type="PROSITE" id="PS50158"/>
    </source>
</evidence>
<dbReference type="Gene3D" id="3.40.50.140">
    <property type="match status" value="1"/>
</dbReference>